<evidence type="ECO:0000259" key="6">
    <source>
        <dbReference type="PROSITE" id="PS50045"/>
    </source>
</evidence>
<evidence type="ECO:0000256" key="2">
    <source>
        <dbReference type="ARBA" id="ARBA00022840"/>
    </source>
</evidence>
<dbReference type="Gene3D" id="3.30.450.20">
    <property type="entry name" value="PAS domain"/>
    <property type="match status" value="1"/>
</dbReference>
<dbReference type="SUPFAM" id="SSF46689">
    <property type="entry name" value="Homeodomain-like"/>
    <property type="match status" value="1"/>
</dbReference>
<dbReference type="GO" id="GO:0005524">
    <property type="term" value="F:ATP binding"/>
    <property type="evidence" value="ECO:0007669"/>
    <property type="project" value="UniProtKB-KW"/>
</dbReference>
<name>A0A317L440_9BACI</name>
<dbReference type="PRINTS" id="PR01590">
    <property type="entry name" value="HTHFIS"/>
</dbReference>
<dbReference type="InterPro" id="IPR000014">
    <property type="entry name" value="PAS"/>
</dbReference>
<dbReference type="OrthoDB" id="9771372at2"/>
<dbReference type="PANTHER" id="PTHR32071:SF74">
    <property type="entry name" value="TRANSCRIPTIONAL ACTIVATOR ROCR"/>
    <property type="match status" value="1"/>
</dbReference>
<dbReference type="PROSITE" id="PS00675">
    <property type="entry name" value="SIGMA54_INTERACT_1"/>
    <property type="match status" value="1"/>
</dbReference>
<dbReference type="AlphaFoldDB" id="A0A317L440"/>
<evidence type="ECO:0000313" key="8">
    <source>
        <dbReference type="Proteomes" id="UP000245624"/>
    </source>
</evidence>
<dbReference type="InterPro" id="IPR027417">
    <property type="entry name" value="P-loop_NTPase"/>
</dbReference>
<comment type="caution">
    <text evidence="7">The sequence shown here is derived from an EMBL/GenBank/DDBJ whole genome shotgun (WGS) entry which is preliminary data.</text>
</comment>
<dbReference type="Pfam" id="PF25601">
    <property type="entry name" value="AAA_lid_14"/>
    <property type="match status" value="1"/>
</dbReference>
<evidence type="ECO:0000313" key="7">
    <source>
        <dbReference type="EMBL" id="PWU68569.1"/>
    </source>
</evidence>
<dbReference type="InterPro" id="IPR025662">
    <property type="entry name" value="Sigma_54_int_dom_ATP-bd_1"/>
</dbReference>
<dbReference type="EMBL" id="QGTD01000008">
    <property type="protein sequence ID" value="PWU68569.1"/>
    <property type="molecule type" value="Genomic_DNA"/>
</dbReference>
<keyword evidence="4" id="KW-0804">Transcription</keyword>
<reference evidence="7 8" key="1">
    <citation type="submission" date="2018-05" db="EMBL/GenBank/DDBJ databases">
        <title>Genomic analysis of Gracilibacillus dipsosauri DD1 reveals novel features of a salt-tolerant amylase.</title>
        <authorList>
            <person name="Deutch C.E."/>
            <person name="Yang S."/>
        </authorList>
    </citation>
    <scope>NUCLEOTIDE SEQUENCE [LARGE SCALE GENOMIC DNA]</scope>
    <source>
        <strain evidence="7 8">DD1</strain>
    </source>
</reference>
<dbReference type="InterPro" id="IPR009057">
    <property type="entry name" value="Homeodomain-like_sf"/>
</dbReference>
<dbReference type="InterPro" id="IPR035965">
    <property type="entry name" value="PAS-like_dom_sf"/>
</dbReference>
<keyword evidence="1" id="KW-0547">Nucleotide-binding</keyword>
<accession>A0A317L440</accession>
<dbReference type="Pfam" id="PF02954">
    <property type="entry name" value="HTH_8"/>
    <property type="match status" value="1"/>
</dbReference>
<sequence length="545" mass="63618">MQGVMKMSAKSLIKDAVHVENLPYGALIINTDGIVKEANEKATSLWKQPLINQPWNDLIEEDSISKVLQQRKVLHRIEKITKNKKKLFTTYSPLLDEQKRTIGVLLLCENFENYVGNLTAHADLFSMEEIFTVLANHVDFAASFQLIEQLQPIHNTNWTQLIHSFEIEDRKKIEAKVKHVQSITFQDRRVVSESIRIGQWEQEIKISSTPAFIRGRLIGCLMMMQNLSEIKKEAQKLEQAKRLIRNLEKTFTFEDFIGQSFEIKMAKEHGKLYAKTNAPLFIEGETGTGKRMLAHIIHFASNRSKHPFRHIRNDGQNVKKLEELLFGNQQQKGIIETVKNGTLFIEEITAIPINIQLQLVELFQNNKYNIRLIVSTSRKDIRQKLDSKFAEMFLRFPIHLPSLTKRREDLTLLVNHFITQNNLKYGMNIKTADENVFDYFYTYDWPKNVSELKYWMDIAFTHADSLTEVLTLDHFRSFIVNKQKDISIDDSLPLQSAMDLFEKKYILQMLEKCKYNKTQTAKSLGISVRNLYYKMDKYQINRESS</sequence>
<dbReference type="PROSITE" id="PS50045">
    <property type="entry name" value="SIGMA54_INTERACT_4"/>
    <property type="match status" value="1"/>
</dbReference>
<dbReference type="InterPro" id="IPR058031">
    <property type="entry name" value="AAA_lid_NorR"/>
</dbReference>
<dbReference type="Pfam" id="PF00158">
    <property type="entry name" value="Sigma54_activat"/>
    <property type="match status" value="1"/>
</dbReference>
<dbReference type="InterPro" id="IPR002078">
    <property type="entry name" value="Sigma_54_int"/>
</dbReference>
<dbReference type="GO" id="GO:0006355">
    <property type="term" value="P:regulation of DNA-templated transcription"/>
    <property type="evidence" value="ECO:0007669"/>
    <property type="project" value="InterPro"/>
</dbReference>
<protein>
    <recommendedName>
        <fullName evidence="6">Sigma-54 factor interaction domain-containing protein</fullName>
    </recommendedName>
</protein>
<organism evidence="7 8">
    <name type="scientific">Gracilibacillus dipsosauri</name>
    <dbReference type="NCBI Taxonomy" id="178340"/>
    <lineage>
        <taxon>Bacteria</taxon>
        <taxon>Bacillati</taxon>
        <taxon>Bacillota</taxon>
        <taxon>Bacilli</taxon>
        <taxon>Bacillales</taxon>
        <taxon>Bacillaceae</taxon>
        <taxon>Gracilibacillus</taxon>
    </lineage>
</organism>
<dbReference type="Pfam" id="PF13426">
    <property type="entry name" value="PAS_9"/>
    <property type="match status" value="1"/>
</dbReference>
<gene>
    <name evidence="7" type="ORF">DLJ74_09020</name>
</gene>
<feature type="coiled-coil region" evidence="5">
    <location>
        <begin position="220"/>
        <end position="250"/>
    </location>
</feature>
<dbReference type="Gene3D" id="1.10.8.60">
    <property type="match status" value="1"/>
</dbReference>
<evidence type="ECO:0000256" key="3">
    <source>
        <dbReference type="ARBA" id="ARBA00023015"/>
    </source>
</evidence>
<dbReference type="InterPro" id="IPR002197">
    <property type="entry name" value="HTH_Fis"/>
</dbReference>
<keyword evidence="3" id="KW-0805">Transcription regulation</keyword>
<dbReference type="InterPro" id="IPR003593">
    <property type="entry name" value="AAA+_ATPase"/>
</dbReference>
<dbReference type="Gene3D" id="1.10.10.60">
    <property type="entry name" value="Homeodomain-like"/>
    <property type="match status" value="1"/>
</dbReference>
<dbReference type="Gene3D" id="3.40.50.300">
    <property type="entry name" value="P-loop containing nucleotide triphosphate hydrolases"/>
    <property type="match status" value="1"/>
</dbReference>
<feature type="domain" description="Sigma-54 factor interaction" evidence="6">
    <location>
        <begin position="256"/>
        <end position="461"/>
    </location>
</feature>
<dbReference type="PANTHER" id="PTHR32071">
    <property type="entry name" value="TRANSCRIPTIONAL REGULATORY PROTEIN"/>
    <property type="match status" value="1"/>
</dbReference>
<evidence type="ECO:0000256" key="1">
    <source>
        <dbReference type="ARBA" id="ARBA00022741"/>
    </source>
</evidence>
<evidence type="ECO:0000256" key="4">
    <source>
        <dbReference type="ARBA" id="ARBA00023163"/>
    </source>
</evidence>
<dbReference type="GO" id="GO:0043565">
    <property type="term" value="F:sequence-specific DNA binding"/>
    <property type="evidence" value="ECO:0007669"/>
    <property type="project" value="InterPro"/>
</dbReference>
<keyword evidence="8" id="KW-1185">Reference proteome</keyword>
<dbReference type="Proteomes" id="UP000245624">
    <property type="component" value="Unassembled WGS sequence"/>
</dbReference>
<dbReference type="CDD" id="cd00009">
    <property type="entry name" value="AAA"/>
    <property type="match status" value="1"/>
</dbReference>
<keyword evidence="2" id="KW-0067">ATP-binding</keyword>
<evidence type="ECO:0000256" key="5">
    <source>
        <dbReference type="SAM" id="Coils"/>
    </source>
</evidence>
<keyword evidence="5" id="KW-0175">Coiled coil</keyword>
<dbReference type="SUPFAM" id="SSF52540">
    <property type="entry name" value="P-loop containing nucleoside triphosphate hydrolases"/>
    <property type="match status" value="1"/>
</dbReference>
<dbReference type="SUPFAM" id="SSF55785">
    <property type="entry name" value="PYP-like sensor domain (PAS domain)"/>
    <property type="match status" value="1"/>
</dbReference>
<dbReference type="SMART" id="SM00382">
    <property type="entry name" value="AAA"/>
    <property type="match status" value="1"/>
</dbReference>
<proteinExistence type="predicted"/>